<dbReference type="SUPFAM" id="SSF47413">
    <property type="entry name" value="lambda repressor-like DNA-binding domains"/>
    <property type="match status" value="1"/>
</dbReference>
<dbReference type="Gene3D" id="1.10.260.40">
    <property type="entry name" value="lambda repressor-like DNA-binding domains"/>
    <property type="match status" value="1"/>
</dbReference>
<protein>
    <submittedName>
        <fullName evidence="3">Helix-turn-helix transcriptional regulator</fullName>
    </submittedName>
</protein>
<dbReference type="InterPro" id="IPR050807">
    <property type="entry name" value="TransReg_Diox_bact_type"/>
</dbReference>
<proteinExistence type="predicted"/>
<dbReference type="RefSeq" id="WP_349216677.1">
    <property type="nucleotide sequence ID" value="NZ_JBBMFA010000101.1"/>
</dbReference>
<dbReference type="Pfam" id="PF01381">
    <property type="entry name" value="HTH_3"/>
    <property type="match status" value="1"/>
</dbReference>
<evidence type="ECO:0000259" key="2">
    <source>
        <dbReference type="PROSITE" id="PS50943"/>
    </source>
</evidence>
<dbReference type="CDD" id="cd00093">
    <property type="entry name" value="HTH_XRE"/>
    <property type="match status" value="1"/>
</dbReference>
<keyword evidence="4" id="KW-1185">Reference proteome</keyword>
<dbReference type="InterPro" id="IPR010982">
    <property type="entry name" value="Lambda_DNA-bd_dom_sf"/>
</dbReference>
<dbReference type="Proteomes" id="UP001477672">
    <property type="component" value="Unassembled WGS sequence"/>
</dbReference>
<accession>A0ABV1GH38</accession>
<dbReference type="PROSITE" id="PS50943">
    <property type="entry name" value="HTH_CROC1"/>
    <property type="match status" value="1"/>
</dbReference>
<comment type="caution">
    <text evidence="3">The sequence shown here is derived from an EMBL/GenBank/DDBJ whole genome shotgun (WGS) entry which is preliminary data.</text>
</comment>
<name>A0ABV1GH38_9FIRM</name>
<feature type="domain" description="HTH cro/C1-type" evidence="2">
    <location>
        <begin position="12"/>
        <end position="66"/>
    </location>
</feature>
<dbReference type="PANTHER" id="PTHR46797">
    <property type="entry name" value="HTH-TYPE TRANSCRIPTIONAL REGULATOR"/>
    <property type="match status" value="1"/>
</dbReference>
<evidence type="ECO:0000313" key="3">
    <source>
        <dbReference type="EMBL" id="MEQ2521167.1"/>
    </source>
</evidence>
<keyword evidence="1" id="KW-0238">DNA-binding</keyword>
<gene>
    <name evidence="3" type="ORF">WMO24_12115</name>
</gene>
<evidence type="ECO:0000256" key="1">
    <source>
        <dbReference type="ARBA" id="ARBA00023125"/>
    </source>
</evidence>
<dbReference type="SMART" id="SM00530">
    <property type="entry name" value="HTH_XRE"/>
    <property type="match status" value="1"/>
</dbReference>
<dbReference type="InterPro" id="IPR001387">
    <property type="entry name" value="Cro/C1-type_HTH"/>
</dbReference>
<dbReference type="EMBL" id="JBBMFA010000101">
    <property type="protein sequence ID" value="MEQ2521167.1"/>
    <property type="molecule type" value="Genomic_DNA"/>
</dbReference>
<organism evidence="3 4">
    <name type="scientific">Ruthenibacterium intestinale</name>
    <dbReference type="NCBI Taxonomy" id="3133163"/>
    <lineage>
        <taxon>Bacteria</taxon>
        <taxon>Bacillati</taxon>
        <taxon>Bacillota</taxon>
        <taxon>Clostridia</taxon>
        <taxon>Eubacteriales</taxon>
        <taxon>Oscillospiraceae</taxon>
        <taxon>Ruthenibacterium</taxon>
    </lineage>
</organism>
<sequence length="99" mass="11201">MSDITVALGKKIRSLRQAHGWTQENLAEYADLHVSYIVLLEKGSNRATIETLDKLAKAFGISISDLVQSLDEARDDPVQKQLREVLEDFVQKIDAIYKQ</sequence>
<dbReference type="PANTHER" id="PTHR46797:SF1">
    <property type="entry name" value="METHYLPHOSPHONATE SYNTHASE"/>
    <property type="match status" value="1"/>
</dbReference>
<reference evidence="3 4" key="1">
    <citation type="submission" date="2024-03" db="EMBL/GenBank/DDBJ databases">
        <title>Human intestinal bacterial collection.</title>
        <authorList>
            <person name="Pauvert C."/>
            <person name="Hitch T.C.A."/>
            <person name="Clavel T."/>
        </authorList>
    </citation>
    <scope>NUCLEOTIDE SEQUENCE [LARGE SCALE GENOMIC DNA]</scope>
    <source>
        <strain evidence="3 4">CLA-JM-H11</strain>
    </source>
</reference>
<evidence type="ECO:0000313" key="4">
    <source>
        <dbReference type="Proteomes" id="UP001477672"/>
    </source>
</evidence>